<keyword evidence="4" id="KW-1185">Reference proteome</keyword>
<comment type="caution">
    <text evidence="3">The sequence shown here is derived from an EMBL/GenBank/DDBJ whole genome shotgun (WGS) entry which is preliminary data.</text>
</comment>
<dbReference type="SUPFAM" id="SSF53383">
    <property type="entry name" value="PLP-dependent transferases"/>
    <property type="match status" value="1"/>
</dbReference>
<keyword evidence="2" id="KW-0663">Pyridoxal phosphate</keyword>
<dbReference type="PANTHER" id="PTHR30244">
    <property type="entry name" value="TRANSAMINASE"/>
    <property type="match status" value="1"/>
</dbReference>
<dbReference type="CDD" id="cd00616">
    <property type="entry name" value="AHBA_syn"/>
    <property type="match status" value="1"/>
</dbReference>
<dbReference type="Proteomes" id="UP001589748">
    <property type="component" value="Unassembled WGS sequence"/>
</dbReference>
<dbReference type="Pfam" id="PF01041">
    <property type="entry name" value="DegT_DnrJ_EryC1"/>
    <property type="match status" value="1"/>
</dbReference>
<keyword evidence="3" id="KW-0808">Transferase</keyword>
<accession>A0ABV5LRJ8</accession>
<dbReference type="InterPro" id="IPR015421">
    <property type="entry name" value="PyrdxlP-dep_Trfase_major"/>
</dbReference>
<evidence type="ECO:0000313" key="4">
    <source>
        <dbReference type="Proteomes" id="UP001589748"/>
    </source>
</evidence>
<proteinExistence type="inferred from homology"/>
<dbReference type="RefSeq" id="WP_380135911.1">
    <property type="nucleotide sequence ID" value="NZ_JBHLUI010000003.1"/>
</dbReference>
<dbReference type="GO" id="GO:0008483">
    <property type="term" value="F:transaminase activity"/>
    <property type="evidence" value="ECO:0007669"/>
    <property type="project" value="UniProtKB-KW"/>
</dbReference>
<comment type="similarity">
    <text evidence="2">Belongs to the DegT/DnrJ/EryC1 family.</text>
</comment>
<reference evidence="3 4" key="1">
    <citation type="submission" date="2024-09" db="EMBL/GenBank/DDBJ databases">
        <authorList>
            <person name="Sun Q."/>
            <person name="Mori K."/>
        </authorList>
    </citation>
    <scope>NUCLEOTIDE SEQUENCE [LARGE SCALE GENOMIC DNA]</scope>
    <source>
        <strain evidence="3 4">TISTR 1856</strain>
    </source>
</reference>
<keyword evidence="3" id="KW-0032">Aminotransferase</keyword>
<gene>
    <name evidence="3" type="ORF">ACFFVI_06990</name>
</gene>
<dbReference type="Gene3D" id="3.40.640.10">
    <property type="entry name" value="Type I PLP-dependent aspartate aminotransferase-like (Major domain)"/>
    <property type="match status" value="1"/>
</dbReference>
<dbReference type="Gene3D" id="3.90.1150.10">
    <property type="entry name" value="Aspartate Aminotransferase, domain 1"/>
    <property type="match status" value="1"/>
</dbReference>
<evidence type="ECO:0000313" key="3">
    <source>
        <dbReference type="EMBL" id="MFB9376711.1"/>
    </source>
</evidence>
<name>A0ABV5LRJ8_9ACTN</name>
<evidence type="ECO:0000256" key="2">
    <source>
        <dbReference type="RuleBase" id="RU004508"/>
    </source>
</evidence>
<protein>
    <submittedName>
        <fullName evidence="3">DegT/DnrJ/EryC1/StrS family aminotransferase</fullName>
    </submittedName>
</protein>
<dbReference type="PIRSF" id="PIRSF000390">
    <property type="entry name" value="PLP_StrS"/>
    <property type="match status" value="1"/>
</dbReference>
<evidence type="ECO:0000256" key="1">
    <source>
        <dbReference type="ARBA" id="ARBA00001933"/>
    </source>
</evidence>
<dbReference type="EMBL" id="JBHMDM010000004">
    <property type="protein sequence ID" value="MFB9376711.1"/>
    <property type="molecule type" value="Genomic_DNA"/>
</dbReference>
<dbReference type="PANTHER" id="PTHR30244:SF34">
    <property type="entry name" value="DTDP-4-AMINO-4,6-DIDEOXYGALACTOSE TRANSAMINASE"/>
    <property type="match status" value="1"/>
</dbReference>
<dbReference type="InterPro" id="IPR000653">
    <property type="entry name" value="DegT/StrS_aminotransferase"/>
</dbReference>
<dbReference type="InterPro" id="IPR015424">
    <property type="entry name" value="PyrdxlP-dep_Trfase"/>
</dbReference>
<organism evidence="3 4">
    <name type="scientific">Kineococcus gynurae</name>
    <dbReference type="NCBI Taxonomy" id="452979"/>
    <lineage>
        <taxon>Bacteria</taxon>
        <taxon>Bacillati</taxon>
        <taxon>Actinomycetota</taxon>
        <taxon>Actinomycetes</taxon>
        <taxon>Kineosporiales</taxon>
        <taxon>Kineosporiaceae</taxon>
        <taxon>Kineococcus</taxon>
    </lineage>
</organism>
<sequence>MIPVAAPQLGAEEQAAVAAVLAGGNLVQGPEVAAFEAEFCAEVVPGTRGIAVNSGTSALHVALLAAGIGTGDEVVVPSFTFAATANAVRLCGAVPVFADIDPVSFCLDPRAAAEAVTARTRAVVPVHLFGHPADLDAFEALAAEHDLRIVEDAAQAHGAHWRGRAVGAVGDASAFSFYPTKNMTSGEGGMVTTASPVIERTCRLLRNQGMEQRYRNEIVGLNYRMTDLHAAIGRVQLRRLAGFTAARRRTAERLGAAITARATPGVVVPTAAAGAEPVWHQYTVRLSDAGAEVRDAVLEGLGRRGVGAGVYYPVPVHRLPAHADLPASALRSDSLPHTDLAASQVLALPVHPAVTEADVEVIADALDAAVREVGGSA</sequence>
<comment type="cofactor">
    <cofactor evidence="1">
        <name>pyridoxal 5'-phosphate</name>
        <dbReference type="ChEBI" id="CHEBI:597326"/>
    </cofactor>
</comment>
<dbReference type="InterPro" id="IPR015422">
    <property type="entry name" value="PyrdxlP-dep_Trfase_small"/>
</dbReference>